<dbReference type="Gene3D" id="3.30.160.60">
    <property type="entry name" value="Classic Zinc Finger"/>
    <property type="match status" value="1"/>
</dbReference>
<dbReference type="GO" id="GO:0052381">
    <property type="term" value="F:tRNA dimethylallyltransferase activity"/>
    <property type="evidence" value="ECO:0007669"/>
    <property type="project" value="InterPro"/>
</dbReference>
<evidence type="ECO:0000256" key="2">
    <source>
        <dbReference type="ARBA" id="ARBA00022679"/>
    </source>
</evidence>
<accession>A0A8H3EZ39</accession>
<reference evidence="8" key="1">
    <citation type="submission" date="2021-03" db="EMBL/GenBank/DDBJ databases">
        <authorList>
            <person name="Tagirdzhanova G."/>
        </authorList>
    </citation>
    <scope>NUCLEOTIDE SEQUENCE</scope>
</reference>
<dbReference type="GO" id="GO:0005739">
    <property type="term" value="C:mitochondrion"/>
    <property type="evidence" value="ECO:0007669"/>
    <property type="project" value="TreeGrafter"/>
</dbReference>
<dbReference type="InterPro" id="IPR027417">
    <property type="entry name" value="P-loop_NTPase"/>
</dbReference>
<keyword evidence="3" id="KW-0547">Nucleotide-binding</keyword>
<dbReference type="InterPro" id="IPR039657">
    <property type="entry name" value="Dimethylallyltransferase"/>
</dbReference>
<keyword evidence="4" id="KW-0479">Metal-binding</keyword>
<evidence type="ECO:0000313" key="9">
    <source>
        <dbReference type="Proteomes" id="UP000664521"/>
    </source>
</evidence>
<dbReference type="Proteomes" id="UP000664521">
    <property type="component" value="Unassembled WGS sequence"/>
</dbReference>
<dbReference type="OrthoDB" id="775260at2759"/>
<gene>
    <name evidence="8" type="ORF">HETSPECPRED_000336</name>
</gene>
<evidence type="ECO:0000256" key="6">
    <source>
        <dbReference type="SAM" id="MobiDB-lite"/>
    </source>
</evidence>
<evidence type="ECO:0000259" key="7">
    <source>
        <dbReference type="PROSITE" id="PS00028"/>
    </source>
</evidence>
<evidence type="ECO:0000256" key="5">
    <source>
        <dbReference type="ARBA" id="ARBA00022840"/>
    </source>
</evidence>
<evidence type="ECO:0000256" key="3">
    <source>
        <dbReference type="ARBA" id="ARBA00022741"/>
    </source>
</evidence>
<name>A0A8H3EZ39_9LECA</name>
<dbReference type="GO" id="GO:0006400">
    <property type="term" value="P:tRNA modification"/>
    <property type="evidence" value="ECO:0007669"/>
    <property type="project" value="TreeGrafter"/>
</dbReference>
<comment type="similarity">
    <text evidence="1">Belongs to the IPP transferase family.</text>
</comment>
<dbReference type="EMBL" id="CAJPDS010000010">
    <property type="protein sequence ID" value="CAF9911451.1"/>
    <property type="molecule type" value="Genomic_DNA"/>
</dbReference>
<feature type="compositionally biased region" description="Basic residues" evidence="6">
    <location>
        <begin position="415"/>
        <end position="428"/>
    </location>
</feature>
<comment type="caution">
    <text evidence="8">The sequence shown here is derived from an EMBL/GenBank/DDBJ whole genome shotgun (WGS) entry which is preliminary data.</text>
</comment>
<dbReference type="InterPro" id="IPR013087">
    <property type="entry name" value="Znf_C2H2_type"/>
</dbReference>
<dbReference type="Gene3D" id="3.40.50.300">
    <property type="entry name" value="P-loop containing nucleotide triphosphate hydrolases"/>
    <property type="match status" value="1"/>
</dbReference>
<dbReference type="InterPro" id="IPR018022">
    <property type="entry name" value="IPT"/>
</dbReference>
<evidence type="ECO:0000313" key="8">
    <source>
        <dbReference type="EMBL" id="CAF9911451.1"/>
    </source>
</evidence>
<evidence type="ECO:0000256" key="1">
    <source>
        <dbReference type="ARBA" id="ARBA00005842"/>
    </source>
</evidence>
<organism evidence="8 9">
    <name type="scientific">Heterodermia speciosa</name>
    <dbReference type="NCBI Taxonomy" id="116794"/>
    <lineage>
        <taxon>Eukaryota</taxon>
        <taxon>Fungi</taxon>
        <taxon>Dikarya</taxon>
        <taxon>Ascomycota</taxon>
        <taxon>Pezizomycotina</taxon>
        <taxon>Lecanoromycetes</taxon>
        <taxon>OSLEUM clade</taxon>
        <taxon>Lecanoromycetidae</taxon>
        <taxon>Caliciales</taxon>
        <taxon>Physciaceae</taxon>
        <taxon>Heterodermia</taxon>
    </lineage>
</organism>
<dbReference type="PANTHER" id="PTHR11088:SF89">
    <property type="entry name" value="TRNA DIMETHYLALLYLTRANSFERASE"/>
    <property type="match status" value="1"/>
</dbReference>
<sequence length="436" mass="48953">MLEPTAPCNRNSQRFNGEIINCDALQIYEGLPITTNKIPAAERNSIPHHLLDCISLNEEPWTVTQFRGQAIKLIEGIRSRGRLPVLVGGTHYYTQSVLFKGSLLDEGAPHVPTDEQERRWPILGASSEAMLDELRRVDPVMAKTWHPKEKRKVRRSLEIWLTTGQKPSDVYERQKQALVASDVNHNLNGTCENGDSETDAHPRGLDAASLFQYEPLILWTHASPSILSSRLDHRIDSMLEQGLLDEVQSMHQSLQAQESAGKAVDQSRGIWVAIGYKEFLPYLLALQDTALNPKDLPILKHEAIERTKIRTRQYAKSQLRWIKNKLFTALSEAGALGRLFVLDASDRASWGSDVGDSAERITAAFLQGTGLPDPHSICPAAAEMLSPGGRQERRVRHCDACDKTMMTDDSWRDHLKSKRHRNTVKAKRGQNVALED</sequence>
<proteinExistence type="inferred from homology"/>
<keyword evidence="4" id="KW-0863">Zinc-finger</keyword>
<dbReference type="SUPFAM" id="SSF57667">
    <property type="entry name" value="beta-beta-alpha zinc fingers"/>
    <property type="match status" value="1"/>
</dbReference>
<dbReference type="GO" id="GO:0003676">
    <property type="term" value="F:nucleic acid binding"/>
    <property type="evidence" value="ECO:0007669"/>
    <property type="project" value="InterPro"/>
</dbReference>
<dbReference type="Pfam" id="PF01715">
    <property type="entry name" value="IPPT"/>
    <property type="match status" value="1"/>
</dbReference>
<dbReference type="PROSITE" id="PS00028">
    <property type="entry name" value="ZINC_FINGER_C2H2_1"/>
    <property type="match status" value="1"/>
</dbReference>
<evidence type="ECO:0000256" key="4">
    <source>
        <dbReference type="ARBA" id="ARBA00022771"/>
    </source>
</evidence>
<dbReference type="GO" id="GO:0008270">
    <property type="term" value="F:zinc ion binding"/>
    <property type="evidence" value="ECO:0007669"/>
    <property type="project" value="UniProtKB-KW"/>
</dbReference>
<keyword evidence="5" id="KW-0067">ATP-binding</keyword>
<dbReference type="InterPro" id="IPR003604">
    <property type="entry name" value="Matrin/U1-like-C_Znf_C2H2"/>
</dbReference>
<protein>
    <recommendedName>
        <fullName evidence="7">C2H2-type domain-containing protein</fullName>
    </recommendedName>
</protein>
<feature type="region of interest" description="Disordered" evidence="6">
    <location>
        <begin position="415"/>
        <end position="436"/>
    </location>
</feature>
<dbReference type="PANTHER" id="PTHR11088">
    <property type="entry name" value="TRNA DIMETHYLALLYLTRANSFERASE"/>
    <property type="match status" value="1"/>
</dbReference>
<dbReference type="AlphaFoldDB" id="A0A8H3EZ39"/>
<dbReference type="SMART" id="SM00451">
    <property type="entry name" value="ZnF_U1"/>
    <property type="match status" value="1"/>
</dbReference>
<dbReference type="GO" id="GO:0005524">
    <property type="term" value="F:ATP binding"/>
    <property type="evidence" value="ECO:0007669"/>
    <property type="project" value="UniProtKB-KW"/>
</dbReference>
<dbReference type="Pfam" id="PF12874">
    <property type="entry name" value="zf-met"/>
    <property type="match status" value="1"/>
</dbReference>
<keyword evidence="2" id="KW-0808">Transferase</keyword>
<keyword evidence="9" id="KW-1185">Reference proteome</keyword>
<dbReference type="HAMAP" id="MF_00185">
    <property type="entry name" value="IPP_trans"/>
    <property type="match status" value="1"/>
</dbReference>
<feature type="domain" description="C2H2-type" evidence="7">
    <location>
        <begin position="398"/>
        <end position="420"/>
    </location>
</feature>
<dbReference type="InterPro" id="IPR036236">
    <property type="entry name" value="Znf_C2H2_sf"/>
</dbReference>
<keyword evidence="4" id="KW-0862">Zinc</keyword>
<dbReference type="Gene3D" id="1.10.20.140">
    <property type="match status" value="1"/>
</dbReference>